<protein>
    <submittedName>
        <fullName evidence="1">Uncharacterized protein</fullName>
    </submittedName>
</protein>
<sequence>MIIHENDVVRLKDGRTTVIANVLSNGFYLAEFVADNNLGDEPTGYEEIEKSDIEEITYHAKC</sequence>
<organism evidence="1 2">
    <name type="scientific">Fructobacillus ficulneus</name>
    <dbReference type="NCBI Taxonomy" id="157463"/>
    <lineage>
        <taxon>Bacteria</taxon>
        <taxon>Bacillati</taxon>
        <taxon>Bacillota</taxon>
        <taxon>Bacilli</taxon>
        <taxon>Lactobacillales</taxon>
        <taxon>Lactobacillaceae</taxon>
        <taxon>Fructobacillus</taxon>
    </lineage>
</organism>
<reference evidence="1 2" key="1">
    <citation type="journal article" date="2015" name="BMC Genomics">
        <title>Comparative genomics of Fructobacillus spp. and Leuconostoc spp. reveals niche-specific evolution of Fructobacillus spp.</title>
        <authorList>
            <person name="Endo A."/>
            <person name="Tanizawa Y."/>
            <person name="Tanaka N."/>
            <person name="Maeno S."/>
            <person name="Kumar H."/>
            <person name="Shiwa Y."/>
            <person name="Okada S."/>
            <person name="Yoshikawa H."/>
            <person name="Dicks L."/>
            <person name="Nakagawa J."/>
            <person name="Arita M."/>
        </authorList>
    </citation>
    <scope>NUCLEOTIDE SEQUENCE [LARGE SCALE GENOMIC DNA]</scope>
    <source>
        <strain evidence="1 2">JCM 12225</strain>
    </source>
</reference>
<dbReference type="RefSeq" id="WP_061993201.1">
    <property type="nucleotide sequence ID" value="NZ_DF968001.1"/>
</dbReference>
<keyword evidence="2" id="KW-1185">Reference proteome</keyword>
<gene>
    <name evidence="1" type="ORF">FFIC_240920</name>
</gene>
<evidence type="ECO:0000313" key="1">
    <source>
        <dbReference type="EMBL" id="GAO99817.1"/>
    </source>
</evidence>
<name>A0A0K8MH71_9LACO</name>
<dbReference type="AlphaFoldDB" id="A0A0K8MH71"/>
<evidence type="ECO:0000313" key="2">
    <source>
        <dbReference type="Proteomes" id="UP000253891"/>
    </source>
</evidence>
<dbReference type="Proteomes" id="UP000253891">
    <property type="component" value="Unassembled WGS sequence"/>
</dbReference>
<dbReference type="EMBL" id="DF968001">
    <property type="protein sequence ID" value="GAO99817.1"/>
    <property type="molecule type" value="Genomic_DNA"/>
</dbReference>
<proteinExistence type="predicted"/>
<accession>A0A0K8MH71</accession>